<dbReference type="AlphaFoldDB" id="A0A7X9RU02"/>
<dbReference type="InterPro" id="IPR000600">
    <property type="entry name" value="ROK"/>
</dbReference>
<gene>
    <name evidence="1" type="ORF">HHU12_09565</name>
</gene>
<dbReference type="GO" id="GO:0004396">
    <property type="term" value="F:hexokinase activity"/>
    <property type="evidence" value="ECO:0007669"/>
    <property type="project" value="TreeGrafter"/>
</dbReference>
<dbReference type="InterPro" id="IPR043129">
    <property type="entry name" value="ATPase_NBD"/>
</dbReference>
<evidence type="ECO:0000313" key="2">
    <source>
        <dbReference type="Proteomes" id="UP000576082"/>
    </source>
</evidence>
<protein>
    <submittedName>
        <fullName evidence="1">ROK family protein</fullName>
    </submittedName>
</protein>
<dbReference type="CDD" id="cd23763">
    <property type="entry name" value="ASKHA_ATPase_ROK"/>
    <property type="match status" value="1"/>
</dbReference>
<comment type="caution">
    <text evidence="1">The sequence shown here is derived from an EMBL/GenBank/DDBJ whole genome shotgun (WGS) entry which is preliminary data.</text>
</comment>
<accession>A0A7X9RU02</accession>
<dbReference type="SUPFAM" id="SSF53067">
    <property type="entry name" value="Actin-like ATPase domain"/>
    <property type="match status" value="1"/>
</dbReference>
<dbReference type="PANTHER" id="PTHR18964:SF174">
    <property type="entry name" value="D-ALLOSE KINASE-RELATED"/>
    <property type="match status" value="1"/>
</dbReference>
<dbReference type="Gene3D" id="3.30.420.40">
    <property type="match status" value="2"/>
</dbReference>
<dbReference type="Pfam" id="PF00480">
    <property type="entry name" value="ROK"/>
    <property type="match status" value="1"/>
</dbReference>
<evidence type="ECO:0000313" key="1">
    <source>
        <dbReference type="EMBL" id="NME68207.1"/>
    </source>
</evidence>
<sequence length="369" mass="39206">MTTQKEIVLTLDAGGTNFVFSAMQGGEFIVENYRLPAEGHDLEKSLKNILKGFHHINDQLQAKGLTANAISFAFPGPADYPNGIIRDLHNLTGYKGGVALGPMLNKAFGVPVYINNDGDLFALGEALGGFLPKVNALLKENGSSKRYHNLVGYTMGTGLGCGIVSNGSLHIGDNSAGSEVFLLPSTVLEGENAEEGSCIRAVKRFYNDFSNSNGADELTPKDIFDIAEGLKQGNQIAAVNAFAKAGENLGGVLCAINAPIDAPIVIGGGLSGALKYILPSALEVMRSSYSNGMKKAIAKVYDFTNPEEQKAFIEEKGKKIKVPFSEEYVFMNEEQKIAIGVSQLGTSEAIALGAYAFAVGKLKAEEIQL</sequence>
<dbReference type="Proteomes" id="UP000576082">
    <property type="component" value="Unassembled WGS sequence"/>
</dbReference>
<reference evidence="1 2" key="1">
    <citation type="submission" date="2020-04" db="EMBL/GenBank/DDBJ databases">
        <title>Flammeovirga sp. SR4, a novel species isolated from seawater.</title>
        <authorList>
            <person name="Wang X."/>
        </authorList>
    </citation>
    <scope>NUCLEOTIDE SEQUENCE [LARGE SCALE GENOMIC DNA]</scope>
    <source>
        <strain evidence="1 2">ATCC 23126</strain>
    </source>
</reference>
<keyword evidence="2" id="KW-1185">Reference proteome</keyword>
<name>A0A7X9RU02_9BACT</name>
<dbReference type="PANTHER" id="PTHR18964">
    <property type="entry name" value="ROK (REPRESSOR, ORF, KINASE) FAMILY"/>
    <property type="match status" value="1"/>
</dbReference>
<proteinExistence type="predicted"/>
<organism evidence="1 2">
    <name type="scientific">Flammeovirga aprica JL-4</name>
    <dbReference type="NCBI Taxonomy" id="694437"/>
    <lineage>
        <taxon>Bacteria</taxon>
        <taxon>Pseudomonadati</taxon>
        <taxon>Bacteroidota</taxon>
        <taxon>Cytophagia</taxon>
        <taxon>Cytophagales</taxon>
        <taxon>Flammeovirgaceae</taxon>
        <taxon>Flammeovirga</taxon>
    </lineage>
</organism>
<dbReference type="EMBL" id="JABANE010000020">
    <property type="protein sequence ID" value="NME68207.1"/>
    <property type="molecule type" value="Genomic_DNA"/>
</dbReference>